<dbReference type="EMBL" id="JAMQBH010000023">
    <property type="protein sequence ID" value="MCM2517517.1"/>
    <property type="molecule type" value="Genomic_DNA"/>
</dbReference>
<keyword evidence="2 5" id="KW-0808">Transferase</keyword>
<dbReference type="InterPro" id="IPR037143">
    <property type="entry name" value="4-PPantetheinyl_Trfase_dom_sf"/>
</dbReference>
<dbReference type="SUPFAM" id="SSF56214">
    <property type="entry name" value="4'-phosphopantetheinyl transferase"/>
    <property type="match status" value="2"/>
</dbReference>
<evidence type="ECO:0000256" key="3">
    <source>
        <dbReference type="SAM" id="MobiDB-lite"/>
    </source>
</evidence>
<evidence type="ECO:0000256" key="2">
    <source>
        <dbReference type="ARBA" id="ARBA00022679"/>
    </source>
</evidence>
<organism evidence="5 6">
    <name type="scientific">Streptomyces griseoincarnatus</name>
    <dbReference type="NCBI Taxonomy" id="29305"/>
    <lineage>
        <taxon>Bacteria</taxon>
        <taxon>Bacillati</taxon>
        <taxon>Actinomycetota</taxon>
        <taxon>Actinomycetes</taxon>
        <taxon>Kitasatosporales</taxon>
        <taxon>Streptomycetaceae</taxon>
        <taxon>Streptomyces</taxon>
        <taxon>Streptomyces griseoincarnatus group</taxon>
    </lineage>
</organism>
<dbReference type="PANTHER" id="PTHR12215">
    <property type="entry name" value="PHOSPHOPANTETHEINE TRANSFERASE"/>
    <property type="match status" value="1"/>
</dbReference>
<name>A0ABT0W1R6_STRGI</name>
<comment type="caution">
    <text evidence="5">The sequence shown here is derived from an EMBL/GenBank/DDBJ whole genome shotgun (WGS) entry which is preliminary data.</text>
</comment>
<feature type="compositionally biased region" description="Low complexity" evidence="3">
    <location>
        <begin position="264"/>
        <end position="279"/>
    </location>
</feature>
<protein>
    <submittedName>
        <fullName evidence="5">4'-phosphopantetheinyl transferase superfamily protein</fullName>
    </submittedName>
</protein>
<reference evidence="5 6" key="1">
    <citation type="submission" date="2022-06" db="EMBL/GenBank/DDBJ databases">
        <title>Whole genome sequence of Streptomyces griseoincarnatus RB7AG.</title>
        <authorList>
            <person name="Ray L."/>
            <person name="Behera S."/>
            <person name="Panda A.N."/>
        </authorList>
    </citation>
    <scope>NUCLEOTIDE SEQUENCE [LARGE SCALE GENOMIC DNA]</scope>
    <source>
        <strain evidence="5 6">RB7AG</strain>
    </source>
</reference>
<dbReference type="Gene3D" id="3.90.470.20">
    <property type="entry name" value="4'-phosphopantetheinyl transferase domain"/>
    <property type="match status" value="2"/>
</dbReference>
<gene>
    <name evidence="5" type="ORF">NC658_30390</name>
</gene>
<evidence type="ECO:0000313" key="6">
    <source>
        <dbReference type="Proteomes" id="UP001523263"/>
    </source>
</evidence>
<evidence type="ECO:0000256" key="1">
    <source>
        <dbReference type="ARBA" id="ARBA00010990"/>
    </source>
</evidence>
<keyword evidence="6" id="KW-1185">Reference proteome</keyword>
<sequence>MSGAQAFGAPLHVAGPEGPWDEVCDRFESVGRAVVHMTWGEWLTAALLDPELRALLGRDRPRYRQSPAAAGRLAFAVSRVVMKHTAGAVLGTAPAALDIAYLPGGQPALRGFGGELWLSLAHTEELIVVAVSRGGPVGVDAEAVTRRVSFEALQGQVCTPQEAELLAALPGDRRAARFLRLWTLKEAYTKALGQGMRRGFATVGFCWDGDGRAVLADDSPAARAWSFTTCLVRDRYLVSEACRDTGRDTGRDTARGWGQGTGQAAGQAAGQVAGQAAGQVEDRLRDDPGPLAGRGLPPAQTVRS</sequence>
<dbReference type="RefSeq" id="WP_251100010.1">
    <property type="nucleotide sequence ID" value="NZ_JAMQBH010000023.1"/>
</dbReference>
<accession>A0ABT0W1R6</accession>
<feature type="domain" description="4'-phosphopantetheinyl transferase" evidence="4">
    <location>
        <begin position="136"/>
        <end position="228"/>
    </location>
</feature>
<comment type="similarity">
    <text evidence="1">Belongs to the P-Pant transferase superfamily. Gsp/Sfp/HetI/AcpT family.</text>
</comment>
<evidence type="ECO:0000259" key="4">
    <source>
        <dbReference type="Pfam" id="PF01648"/>
    </source>
</evidence>
<feature type="region of interest" description="Disordered" evidence="3">
    <location>
        <begin position="246"/>
        <end position="304"/>
    </location>
</feature>
<dbReference type="PANTHER" id="PTHR12215:SF10">
    <property type="entry name" value="L-AMINOADIPATE-SEMIALDEHYDE DEHYDROGENASE-PHOSPHOPANTETHEINYL TRANSFERASE"/>
    <property type="match status" value="1"/>
</dbReference>
<dbReference type="Proteomes" id="UP001523263">
    <property type="component" value="Unassembled WGS sequence"/>
</dbReference>
<proteinExistence type="inferred from homology"/>
<dbReference type="Pfam" id="PF01648">
    <property type="entry name" value="ACPS"/>
    <property type="match status" value="1"/>
</dbReference>
<evidence type="ECO:0000313" key="5">
    <source>
        <dbReference type="EMBL" id="MCM2517517.1"/>
    </source>
</evidence>
<dbReference type="GO" id="GO:0016740">
    <property type="term" value="F:transferase activity"/>
    <property type="evidence" value="ECO:0007669"/>
    <property type="project" value="UniProtKB-KW"/>
</dbReference>
<feature type="compositionally biased region" description="Low complexity" evidence="3">
    <location>
        <begin position="289"/>
        <end position="304"/>
    </location>
</feature>
<dbReference type="InterPro" id="IPR008278">
    <property type="entry name" value="4-PPantetheinyl_Trfase_dom"/>
</dbReference>
<dbReference type="InterPro" id="IPR050559">
    <property type="entry name" value="P-Pant_transferase_sf"/>
</dbReference>